<evidence type="ECO:0000256" key="1">
    <source>
        <dbReference type="SAM" id="MobiDB-lite"/>
    </source>
</evidence>
<feature type="compositionally biased region" description="Basic residues" evidence="1">
    <location>
        <begin position="41"/>
        <end position="50"/>
    </location>
</feature>
<feature type="region of interest" description="Disordered" evidence="1">
    <location>
        <begin position="1"/>
        <end position="50"/>
    </location>
</feature>
<name>A0A4D6MAH9_VIGUN</name>
<sequence>MEMQKVEGDKDENRIPGRKLSKHYIDKEGSGGRRNGSGRSGGRRSGRGRA</sequence>
<feature type="compositionally biased region" description="Basic and acidic residues" evidence="1">
    <location>
        <begin position="1"/>
        <end position="15"/>
    </location>
</feature>
<dbReference type="EMBL" id="CP039350">
    <property type="protein sequence ID" value="QCD97086.1"/>
    <property type="molecule type" value="Genomic_DNA"/>
</dbReference>
<gene>
    <name evidence="2" type="ORF">DEO72_LG6g1796</name>
</gene>
<reference evidence="2 3" key="1">
    <citation type="submission" date="2019-04" db="EMBL/GenBank/DDBJ databases">
        <title>An improved genome assembly and genetic linkage map for asparagus bean, Vigna unguiculata ssp. sesquipedialis.</title>
        <authorList>
            <person name="Xia Q."/>
            <person name="Zhang R."/>
            <person name="Dong Y."/>
        </authorList>
    </citation>
    <scope>NUCLEOTIDE SEQUENCE [LARGE SCALE GENOMIC DNA]</scope>
    <source>
        <tissue evidence="2">Leaf</tissue>
    </source>
</reference>
<keyword evidence="3" id="KW-1185">Reference proteome</keyword>
<evidence type="ECO:0000313" key="3">
    <source>
        <dbReference type="Proteomes" id="UP000501690"/>
    </source>
</evidence>
<evidence type="ECO:0000313" key="2">
    <source>
        <dbReference type="EMBL" id="QCD97086.1"/>
    </source>
</evidence>
<accession>A0A4D6MAH9</accession>
<organism evidence="2 3">
    <name type="scientific">Vigna unguiculata</name>
    <name type="common">Cowpea</name>
    <dbReference type="NCBI Taxonomy" id="3917"/>
    <lineage>
        <taxon>Eukaryota</taxon>
        <taxon>Viridiplantae</taxon>
        <taxon>Streptophyta</taxon>
        <taxon>Embryophyta</taxon>
        <taxon>Tracheophyta</taxon>
        <taxon>Spermatophyta</taxon>
        <taxon>Magnoliopsida</taxon>
        <taxon>eudicotyledons</taxon>
        <taxon>Gunneridae</taxon>
        <taxon>Pentapetalae</taxon>
        <taxon>rosids</taxon>
        <taxon>fabids</taxon>
        <taxon>Fabales</taxon>
        <taxon>Fabaceae</taxon>
        <taxon>Papilionoideae</taxon>
        <taxon>50 kb inversion clade</taxon>
        <taxon>NPAAA clade</taxon>
        <taxon>indigoferoid/millettioid clade</taxon>
        <taxon>Phaseoleae</taxon>
        <taxon>Vigna</taxon>
    </lineage>
</organism>
<dbReference type="AlphaFoldDB" id="A0A4D6MAH9"/>
<dbReference type="Proteomes" id="UP000501690">
    <property type="component" value="Linkage Group LG6"/>
</dbReference>
<protein>
    <submittedName>
        <fullName evidence="2">Uncharacterized protein</fullName>
    </submittedName>
</protein>
<proteinExistence type="predicted"/>